<proteinExistence type="predicted"/>
<dbReference type="RefSeq" id="XP_052129228.1">
    <property type="nucleotide sequence ID" value="XM_052273268.1"/>
</dbReference>
<dbReference type="AlphaFoldDB" id="A0A9C6X4Z3"/>
<keyword evidence="2" id="KW-1185">Reference proteome</keyword>
<evidence type="ECO:0000313" key="2">
    <source>
        <dbReference type="Proteomes" id="UP000504606"/>
    </source>
</evidence>
<gene>
    <name evidence="3" type="primary">LOC127750781</name>
</gene>
<name>A0A9C6X4Z3_FRAOC</name>
<dbReference type="KEGG" id="foc:127750781"/>
<dbReference type="GeneID" id="127750781"/>
<evidence type="ECO:0000313" key="3">
    <source>
        <dbReference type="RefSeq" id="XP_052129228.1"/>
    </source>
</evidence>
<protein>
    <submittedName>
        <fullName evidence="3">Uncharacterized protein LOC127750781</fullName>
    </submittedName>
</protein>
<feature type="compositionally biased region" description="Polar residues" evidence="1">
    <location>
        <begin position="42"/>
        <end position="59"/>
    </location>
</feature>
<sequence length="197" mass="21737">MEATKPNHLKRPLFSPSKSPHLKKSRPTYSPNKNKRRVRSLFHSSQPTILKSSVNSEQLAQPLDDSQQFEEAKPTRAKRNRLFPSTLWRHNASPTSSTTETAIVTPLKVKIPNFLNDCSPTSPTSSTTETAIVTPLKVKLSYQPNGGNHRSKDCDDMSSVSSTTETAIVSPIKLKSACSNATVLTDHDYCLVSLVSM</sequence>
<organism evidence="2 3">
    <name type="scientific">Frankliniella occidentalis</name>
    <name type="common">Western flower thrips</name>
    <name type="synonym">Euthrips occidentalis</name>
    <dbReference type="NCBI Taxonomy" id="133901"/>
    <lineage>
        <taxon>Eukaryota</taxon>
        <taxon>Metazoa</taxon>
        <taxon>Ecdysozoa</taxon>
        <taxon>Arthropoda</taxon>
        <taxon>Hexapoda</taxon>
        <taxon>Insecta</taxon>
        <taxon>Pterygota</taxon>
        <taxon>Neoptera</taxon>
        <taxon>Paraneoptera</taxon>
        <taxon>Thysanoptera</taxon>
        <taxon>Terebrantia</taxon>
        <taxon>Thripoidea</taxon>
        <taxon>Thripidae</taxon>
        <taxon>Frankliniella</taxon>
    </lineage>
</organism>
<reference evidence="3" key="1">
    <citation type="submission" date="2025-08" db="UniProtKB">
        <authorList>
            <consortium name="RefSeq"/>
        </authorList>
    </citation>
    <scope>IDENTIFICATION</scope>
    <source>
        <tissue evidence="3">Whole organism</tissue>
    </source>
</reference>
<feature type="region of interest" description="Disordered" evidence="1">
    <location>
        <begin position="1"/>
        <end position="98"/>
    </location>
</feature>
<dbReference type="Proteomes" id="UP000504606">
    <property type="component" value="Unplaced"/>
</dbReference>
<evidence type="ECO:0000256" key="1">
    <source>
        <dbReference type="SAM" id="MobiDB-lite"/>
    </source>
</evidence>
<accession>A0A9C6X4Z3</accession>